<keyword evidence="2" id="KW-1003">Cell membrane</keyword>
<dbReference type="CDD" id="cd00293">
    <property type="entry name" value="USP-like"/>
    <property type="match status" value="1"/>
</dbReference>
<organism evidence="8">
    <name type="scientific">freshwater metagenome</name>
    <dbReference type="NCBI Taxonomy" id="449393"/>
    <lineage>
        <taxon>unclassified sequences</taxon>
        <taxon>metagenomes</taxon>
        <taxon>ecological metagenomes</taxon>
    </lineage>
</organism>
<feature type="transmembrane region" description="Helical" evidence="6">
    <location>
        <begin position="21"/>
        <end position="40"/>
    </location>
</feature>
<feature type="transmembrane region" description="Helical" evidence="6">
    <location>
        <begin position="292"/>
        <end position="318"/>
    </location>
</feature>
<evidence type="ECO:0000256" key="2">
    <source>
        <dbReference type="ARBA" id="ARBA00022475"/>
    </source>
</evidence>
<feature type="transmembrane region" description="Helical" evidence="6">
    <location>
        <begin position="46"/>
        <end position="65"/>
    </location>
</feature>
<evidence type="ECO:0000256" key="4">
    <source>
        <dbReference type="ARBA" id="ARBA00022989"/>
    </source>
</evidence>
<dbReference type="InterPro" id="IPR002293">
    <property type="entry name" value="AA/rel_permease1"/>
</dbReference>
<feature type="transmembrane region" description="Helical" evidence="6">
    <location>
        <begin position="198"/>
        <end position="219"/>
    </location>
</feature>
<dbReference type="Gene3D" id="1.20.1740.10">
    <property type="entry name" value="Amino acid/polyamine transporter I"/>
    <property type="match status" value="1"/>
</dbReference>
<sequence length="630" mass="67120">MARKLPGLRRNLDARSLFSVAYGEVASSIYFALGVIALHAQGFTPVILLISGALFLIVALSYAEGTSALPETGGAATFVRRALNDLAGFMTGWALFLDYLIVIALSALFAPHYLAAALGVPEIGERPWDIVAAVAVIVVVAAVRLVRRPSLYALGIVLPALDLLVQLVLVVLGAVLVFSTHTLTHGISLGQSPSWHQLLFAVPLAMLAYTGLETVANLAEESRRPGVDLPRSLFGAIGTVVTLYVAVAIVALSAFPAPGTKLGSTWLHSPLVGVASEIGSHLPHTLAQALKVFVGVSGAVILMAAVTTAMSGFSRLAYSLGEHGQLPASFGRLHRRTLVSPQAIVSVAIVSSAIVIATSFVKHDVTFLASIFSFGVLGAFTAAQLAVIRLRITEPNLPRPYRAPFNIRFRRAEIPLPAIIGSIATFAIWLVSLWTHPAARYVGPGWLVLGFVVYVGVRRARGEKLTARVIAADELAPSDVPRFRRILVPMKLGIIGEEMMATAVKLAAEHGALVEAVYVTLVPLDLPIDAPMPEKDERAAEALDEARLLGEDLGVHVITSTLRARSIGGAIVHHAADTNTDVIVLGSSPRWRRQSRFFSPTVDYVLRKAPCEVLIVAFPQQVMDAELALG</sequence>
<evidence type="ECO:0000256" key="1">
    <source>
        <dbReference type="ARBA" id="ARBA00004651"/>
    </source>
</evidence>
<feature type="transmembrane region" description="Helical" evidence="6">
    <location>
        <begin position="338"/>
        <end position="361"/>
    </location>
</feature>
<keyword evidence="5 6" id="KW-0472">Membrane</keyword>
<dbReference type="Pfam" id="PF00582">
    <property type="entry name" value="Usp"/>
    <property type="match status" value="1"/>
</dbReference>
<dbReference type="SUPFAM" id="SSF52402">
    <property type="entry name" value="Adenine nucleotide alpha hydrolases-like"/>
    <property type="match status" value="1"/>
</dbReference>
<feature type="transmembrane region" description="Helical" evidence="6">
    <location>
        <begin position="231"/>
        <end position="255"/>
    </location>
</feature>
<feature type="transmembrane region" description="Helical" evidence="6">
    <location>
        <begin position="130"/>
        <end position="146"/>
    </location>
</feature>
<comment type="subcellular location">
    <subcellularLocation>
        <location evidence="1">Cell membrane</location>
        <topology evidence="1">Multi-pass membrane protein</topology>
    </subcellularLocation>
</comment>
<dbReference type="InterPro" id="IPR050367">
    <property type="entry name" value="APC_superfamily"/>
</dbReference>
<evidence type="ECO:0000256" key="3">
    <source>
        <dbReference type="ARBA" id="ARBA00022692"/>
    </source>
</evidence>
<evidence type="ECO:0000256" key="6">
    <source>
        <dbReference type="SAM" id="Phobius"/>
    </source>
</evidence>
<dbReference type="GO" id="GO:0022857">
    <property type="term" value="F:transmembrane transporter activity"/>
    <property type="evidence" value="ECO:0007669"/>
    <property type="project" value="InterPro"/>
</dbReference>
<dbReference type="AlphaFoldDB" id="A0A6J6Q3B1"/>
<keyword evidence="3 6" id="KW-0812">Transmembrane</keyword>
<feature type="transmembrane region" description="Helical" evidence="6">
    <location>
        <begin position="413"/>
        <end position="432"/>
    </location>
</feature>
<feature type="transmembrane region" description="Helical" evidence="6">
    <location>
        <begin position="86"/>
        <end position="110"/>
    </location>
</feature>
<name>A0A6J6Q3B1_9ZZZZ</name>
<gene>
    <name evidence="8" type="ORF">UFOPK2399_01456</name>
</gene>
<feature type="domain" description="UspA" evidence="7">
    <location>
        <begin position="483"/>
        <end position="616"/>
    </location>
</feature>
<dbReference type="Pfam" id="PF13520">
    <property type="entry name" value="AA_permease_2"/>
    <property type="match status" value="1"/>
</dbReference>
<dbReference type="PANTHER" id="PTHR42770">
    <property type="entry name" value="AMINO ACID TRANSPORTER-RELATED"/>
    <property type="match status" value="1"/>
</dbReference>
<accession>A0A6J6Q3B1</accession>
<reference evidence="8" key="1">
    <citation type="submission" date="2020-05" db="EMBL/GenBank/DDBJ databases">
        <authorList>
            <person name="Chiriac C."/>
            <person name="Salcher M."/>
            <person name="Ghai R."/>
            <person name="Kavagutti S V."/>
        </authorList>
    </citation>
    <scope>NUCLEOTIDE SEQUENCE</scope>
</reference>
<dbReference type="GO" id="GO:0005886">
    <property type="term" value="C:plasma membrane"/>
    <property type="evidence" value="ECO:0007669"/>
    <property type="project" value="UniProtKB-SubCell"/>
</dbReference>
<evidence type="ECO:0000256" key="5">
    <source>
        <dbReference type="ARBA" id="ARBA00023136"/>
    </source>
</evidence>
<dbReference type="InterPro" id="IPR014729">
    <property type="entry name" value="Rossmann-like_a/b/a_fold"/>
</dbReference>
<keyword evidence="4 6" id="KW-1133">Transmembrane helix</keyword>
<evidence type="ECO:0000259" key="7">
    <source>
        <dbReference type="Pfam" id="PF00582"/>
    </source>
</evidence>
<feature type="transmembrane region" description="Helical" evidence="6">
    <location>
        <begin position="153"/>
        <end position="178"/>
    </location>
</feature>
<protein>
    <submittedName>
        <fullName evidence="8">Unannotated protein</fullName>
    </submittedName>
</protein>
<proteinExistence type="predicted"/>
<dbReference type="EMBL" id="CAEZXP010000005">
    <property type="protein sequence ID" value="CAB4702604.1"/>
    <property type="molecule type" value="Genomic_DNA"/>
</dbReference>
<dbReference type="PANTHER" id="PTHR42770:SF11">
    <property type="entry name" value="INNER MEMBRANE TRANSPORT PROTEIN YBAT"/>
    <property type="match status" value="1"/>
</dbReference>
<evidence type="ECO:0000313" key="8">
    <source>
        <dbReference type="EMBL" id="CAB4702604.1"/>
    </source>
</evidence>
<dbReference type="Gene3D" id="3.40.50.620">
    <property type="entry name" value="HUPs"/>
    <property type="match status" value="1"/>
</dbReference>
<dbReference type="InterPro" id="IPR006016">
    <property type="entry name" value="UspA"/>
</dbReference>
<feature type="transmembrane region" description="Helical" evidence="6">
    <location>
        <begin position="438"/>
        <end position="457"/>
    </location>
</feature>
<feature type="transmembrane region" description="Helical" evidence="6">
    <location>
        <begin position="367"/>
        <end position="392"/>
    </location>
</feature>